<organism evidence="3 4">
    <name type="scientific">Trebonia kvetii</name>
    <dbReference type="NCBI Taxonomy" id="2480626"/>
    <lineage>
        <taxon>Bacteria</taxon>
        <taxon>Bacillati</taxon>
        <taxon>Actinomycetota</taxon>
        <taxon>Actinomycetes</taxon>
        <taxon>Streptosporangiales</taxon>
        <taxon>Treboniaceae</taxon>
        <taxon>Trebonia</taxon>
    </lineage>
</organism>
<dbReference type="RefSeq" id="WP_145858998.1">
    <property type="nucleotide sequence ID" value="NZ_RPFW01000006.1"/>
</dbReference>
<reference evidence="3 4" key="1">
    <citation type="submission" date="2018-11" db="EMBL/GenBank/DDBJ databases">
        <title>Trebonia kvetii gen.nov., sp.nov., a novel acidophilic actinobacterium, and proposal of the new actinobacterial family Treboniaceae fam. nov.</title>
        <authorList>
            <person name="Rapoport D."/>
            <person name="Sagova-Mareckova M."/>
            <person name="Sedlacek I."/>
            <person name="Provaznik J."/>
            <person name="Kralova S."/>
            <person name="Pavlinic D."/>
            <person name="Benes V."/>
            <person name="Kopecky J."/>
        </authorList>
    </citation>
    <scope>NUCLEOTIDE SEQUENCE [LARGE SCALE GENOMIC DNA]</scope>
    <source>
        <strain evidence="3 4">15Tr583</strain>
    </source>
</reference>
<keyword evidence="2" id="KW-0472">Membrane</keyword>
<keyword evidence="2" id="KW-0812">Transmembrane</keyword>
<dbReference type="InterPro" id="IPR025498">
    <property type="entry name" value="DUF4389"/>
</dbReference>
<evidence type="ECO:0000313" key="4">
    <source>
        <dbReference type="Proteomes" id="UP000460272"/>
    </source>
</evidence>
<dbReference type="Proteomes" id="UP000460272">
    <property type="component" value="Unassembled WGS sequence"/>
</dbReference>
<evidence type="ECO:0000256" key="1">
    <source>
        <dbReference type="SAM" id="MobiDB-lite"/>
    </source>
</evidence>
<dbReference type="OrthoDB" id="156718at2"/>
<feature type="transmembrane region" description="Helical" evidence="2">
    <location>
        <begin position="157"/>
        <end position="177"/>
    </location>
</feature>
<proteinExistence type="predicted"/>
<keyword evidence="2" id="KW-1133">Transmembrane helix</keyword>
<evidence type="ECO:0000313" key="3">
    <source>
        <dbReference type="EMBL" id="TVZ01999.1"/>
    </source>
</evidence>
<dbReference type="Pfam" id="PF14333">
    <property type="entry name" value="DUF4389"/>
    <property type="match status" value="2"/>
</dbReference>
<comment type="caution">
    <text evidence="3">The sequence shown here is derived from an EMBL/GenBank/DDBJ whole genome shotgun (WGS) entry which is preliminary data.</text>
</comment>
<name>A0A6P2BSC3_9ACTN</name>
<gene>
    <name evidence="3" type="ORF">EAS64_31725</name>
</gene>
<accession>A0A6P2BSC3</accession>
<feature type="transmembrane region" description="Helical" evidence="2">
    <location>
        <begin position="123"/>
        <end position="145"/>
    </location>
</feature>
<dbReference type="EMBL" id="RPFW01000006">
    <property type="protein sequence ID" value="TVZ01999.1"/>
    <property type="molecule type" value="Genomic_DNA"/>
</dbReference>
<feature type="region of interest" description="Disordered" evidence="1">
    <location>
        <begin position="218"/>
        <end position="241"/>
    </location>
</feature>
<protein>
    <submittedName>
        <fullName evidence="3">DUF4389 domain-containing protein</fullName>
    </submittedName>
</protein>
<sequence>MDQSYPVQVRARLDEPLSRWLWLVKWLLAIPHYIVLFFLWIAFTVVTVIAFFAILFTARYPRPLFSFNLGVLRWSWRVGYYTYSALGTDRYPPFSLDEEPDYPARLDIAYPERLSRGLVLVKWWLLAIPQYAIVAVFAGGAAYTGTGTHGNTWQADTLSGGLIGLLVCFAAITLLFAGRYPRGLYDFVVGMNRWVLRVIAYAALMTDSYPPFRLDQGGADLPAPAPDDPAPASAASAARVG</sequence>
<feature type="compositionally biased region" description="Low complexity" evidence="1">
    <location>
        <begin position="230"/>
        <end position="241"/>
    </location>
</feature>
<keyword evidence="4" id="KW-1185">Reference proteome</keyword>
<dbReference type="AlphaFoldDB" id="A0A6P2BSC3"/>
<feature type="transmembrane region" description="Helical" evidence="2">
    <location>
        <begin position="30"/>
        <end position="56"/>
    </location>
</feature>
<evidence type="ECO:0000256" key="2">
    <source>
        <dbReference type="SAM" id="Phobius"/>
    </source>
</evidence>